<keyword evidence="6 8" id="KW-0368">Histidine biosynthesis</keyword>
<feature type="domain" description="PHP" evidence="9">
    <location>
        <begin position="5"/>
        <end position="213"/>
    </location>
</feature>
<name>R0K275_EXST2</name>
<keyword evidence="4 8" id="KW-0028">Amino-acid biosynthesis</keyword>
<dbReference type="EC" id="3.1.3.15" evidence="3 8"/>
<proteinExistence type="inferred from homology"/>
<dbReference type="CDD" id="cd12110">
    <property type="entry name" value="PHP_HisPPase_Hisj_like"/>
    <property type="match status" value="1"/>
</dbReference>
<protein>
    <recommendedName>
        <fullName evidence="3 8">Histidinol-phosphatase</fullName>
        <shortName evidence="8">HolPase</shortName>
        <ecNumber evidence="3 8">3.1.3.15</ecNumber>
    </recommendedName>
</protein>
<sequence length="307" mass="34871">MPYSHHSHSGQFCGHATNTLEEVIQTAIAKRFQTFCLTEHMPRPLEDFYPNEAEKYTPQSLVDLFENFLAEAHRLRDVYAGQIQLLIGFETEYIRPSTLGLIRGILDKHTFDFFMGSVHHVHTVPIDYDRPTYEQAREKAGGTDERLFEDYFDLQYEMLQELRPLVVGHLDLIRLLSDHRDDGFKDMGGVWQRIQRNLEFIASYGGLLELNSAGLRKGLAEPYPCLPICQMFLRMGGGFVMSDDSHGVDQVGTNYGRLLAFVKKAGIDRIYYVDGAGEPKDSRFPNAGVSSIALADLEQLPFWAAVD</sequence>
<comment type="pathway">
    <text evidence="1 8">Amino-acid biosynthesis; L-histidine biosynthesis; L-histidine from 5-phospho-alpha-D-ribose 1-diphosphate: step 8/9.</text>
</comment>
<dbReference type="FunFam" id="3.20.20.140:FF:000059">
    <property type="entry name" value="Histidinol-phosphatase"/>
    <property type="match status" value="1"/>
</dbReference>
<accession>R0K275</accession>
<dbReference type="InterPro" id="IPR016195">
    <property type="entry name" value="Pol/histidinol_Pase-like"/>
</dbReference>
<evidence type="ECO:0000256" key="3">
    <source>
        <dbReference type="ARBA" id="ARBA00013085"/>
    </source>
</evidence>
<gene>
    <name evidence="10" type="ORF">SETTUDRAFT_164164</name>
</gene>
<dbReference type="UniPathway" id="UPA00031">
    <property type="reaction ID" value="UER00013"/>
</dbReference>
<dbReference type="Pfam" id="PF02811">
    <property type="entry name" value="PHP"/>
    <property type="match status" value="1"/>
</dbReference>
<dbReference type="InterPro" id="IPR004013">
    <property type="entry name" value="PHP_dom"/>
</dbReference>
<reference evidence="10 11" key="2">
    <citation type="journal article" date="2013" name="PLoS Genet.">
        <title>Comparative genome structure, secondary metabolite, and effector coding capacity across Cochliobolus pathogens.</title>
        <authorList>
            <person name="Condon B.J."/>
            <person name="Leng Y."/>
            <person name="Wu D."/>
            <person name="Bushley K.E."/>
            <person name="Ohm R.A."/>
            <person name="Otillar R."/>
            <person name="Martin J."/>
            <person name="Schackwitz W."/>
            <person name="Grimwood J."/>
            <person name="MohdZainudin N."/>
            <person name="Xue C."/>
            <person name="Wang R."/>
            <person name="Manning V.A."/>
            <person name="Dhillon B."/>
            <person name="Tu Z.J."/>
            <person name="Steffenson B.J."/>
            <person name="Salamov A."/>
            <person name="Sun H."/>
            <person name="Lowry S."/>
            <person name="LaButti K."/>
            <person name="Han J."/>
            <person name="Copeland A."/>
            <person name="Lindquist E."/>
            <person name="Barry K."/>
            <person name="Schmutz J."/>
            <person name="Baker S.E."/>
            <person name="Ciuffetti L.M."/>
            <person name="Grigoriev I.V."/>
            <person name="Zhong S."/>
            <person name="Turgeon B.G."/>
        </authorList>
    </citation>
    <scope>NUCLEOTIDE SEQUENCE [LARGE SCALE GENOMIC DNA]</scope>
    <source>
        <strain evidence="11">28A</strain>
    </source>
</reference>
<evidence type="ECO:0000256" key="5">
    <source>
        <dbReference type="ARBA" id="ARBA00022801"/>
    </source>
</evidence>
<dbReference type="GeneID" id="19399018"/>
<dbReference type="InterPro" id="IPR010140">
    <property type="entry name" value="Histidinol_P_phosphatase_HisJ"/>
</dbReference>
<dbReference type="PANTHER" id="PTHR21039:SF0">
    <property type="entry name" value="HISTIDINOL-PHOSPHATASE"/>
    <property type="match status" value="1"/>
</dbReference>
<dbReference type="HOGENOM" id="CLU_054611_0_1_1"/>
<dbReference type="OrthoDB" id="5957391at2759"/>
<dbReference type="Gene3D" id="3.20.20.140">
    <property type="entry name" value="Metal-dependent hydrolases"/>
    <property type="match status" value="1"/>
</dbReference>
<organism evidence="10 11">
    <name type="scientific">Exserohilum turcicum (strain 28A)</name>
    <name type="common">Northern leaf blight fungus</name>
    <name type="synonym">Setosphaeria turcica</name>
    <dbReference type="NCBI Taxonomy" id="671987"/>
    <lineage>
        <taxon>Eukaryota</taxon>
        <taxon>Fungi</taxon>
        <taxon>Dikarya</taxon>
        <taxon>Ascomycota</taxon>
        <taxon>Pezizomycotina</taxon>
        <taxon>Dothideomycetes</taxon>
        <taxon>Pleosporomycetidae</taxon>
        <taxon>Pleosporales</taxon>
        <taxon>Pleosporineae</taxon>
        <taxon>Pleosporaceae</taxon>
        <taxon>Exserohilum</taxon>
    </lineage>
</organism>
<evidence type="ECO:0000256" key="7">
    <source>
        <dbReference type="ARBA" id="ARBA00049158"/>
    </source>
</evidence>
<keyword evidence="5 8" id="KW-0378">Hydrolase</keyword>
<dbReference type="GO" id="GO:0004401">
    <property type="term" value="F:histidinol-phosphatase activity"/>
    <property type="evidence" value="ECO:0007669"/>
    <property type="project" value="UniProtKB-UniRule"/>
</dbReference>
<keyword evidence="11" id="KW-1185">Reference proteome</keyword>
<dbReference type="GO" id="GO:0000105">
    <property type="term" value="P:L-histidine biosynthetic process"/>
    <property type="evidence" value="ECO:0007669"/>
    <property type="project" value="UniProtKB-UniRule"/>
</dbReference>
<dbReference type="Proteomes" id="UP000016935">
    <property type="component" value="Unassembled WGS sequence"/>
</dbReference>
<evidence type="ECO:0000313" key="10">
    <source>
        <dbReference type="EMBL" id="EOA83714.1"/>
    </source>
</evidence>
<dbReference type="eggNOG" id="ENOG502RXUQ">
    <property type="taxonomic scope" value="Eukaryota"/>
</dbReference>
<dbReference type="EMBL" id="KB908814">
    <property type="protein sequence ID" value="EOA83714.1"/>
    <property type="molecule type" value="Genomic_DNA"/>
</dbReference>
<comment type="similarity">
    <text evidence="2 8">Belongs to the PHP hydrolase family. HisK subfamily.</text>
</comment>
<dbReference type="GO" id="GO:0005737">
    <property type="term" value="C:cytoplasm"/>
    <property type="evidence" value="ECO:0007669"/>
    <property type="project" value="TreeGrafter"/>
</dbReference>
<evidence type="ECO:0000313" key="11">
    <source>
        <dbReference type="Proteomes" id="UP000016935"/>
    </source>
</evidence>
<evidence type="ECO:0000256" key="8">
    <source>
        <dbReference type="RuleBase" id="RU366003"/>
    </source>
</evidence>
<dbReference type="NCBIfam" id="TIGR01856">
    <property type="entry name" value="hisJ_fam"/>
    <property type="match status" value="1"/>
</dbReference>
<evidence type="ECO:0000256" key="4">
    <source>
        <dbReference type="ARBA" id="ARBA00022605"/>
    </source>
</evidence>
<dbReference type="PANTHER" id="PTHR21039">
    <property type="entry name" value="HISTIDINOL PHOSPHATASE-RELATED"/>
    <property type="match status" value="1"/>
</dbReference>
<reference evidence="10 11" key="1">
    <citation type="journal article" date="2012" name="PLoS Pathog.">
        <title>Diverse lifestyles and strategies of plant pathogenesis encoded in the genomes of eighteen Dothideomycetes fungi.</title>
        <authorList>
            <person name="Ohm R.A."/>
            <person name="Feau N."/>
            <person name="Henrissat B."/>
            <person name="Schoch C.L."/>
            <person name="Horwitz B.A."/>
            <person name="Barry K.W."/>
            <person name="Condon B.J."/>
            <person name="Copeland A.C."/>
            <person name="Dhillon B."/>
            <person name="Glaser F."/>
            <person name="Hesse C.N."/>
            <person name="Kosti I."/>
            <person name="LaButti K."/>
            <person name="Lindquist E.A."/>
            <person name="Lucas S."/>
            <person name="Salamov A.A."/>
            <person name="Bradshaw R.E."/>
            <person name="Ciuffetti L."/>
            <person name="Hamelin R.C."/>
            <person name="Kema G.H.J."/>
            <person name="Lawrence C."/>
            <person name="Scott J.A."/>
            <person name="Spatafora J.W."/>
            <person name="Turgeon B.G."/>
            <person name="de Wit P.J.G.M."/>
            <person name="Zhong S."/>
            <person name="Goodwin S.B."/>
            <person name="Grigoriev I.V."/>
        </authorList>
    </citation>
    <scope>NUCLEOTIDE SEQUENCE [LARGE SCALE GENOMIC DNA]</scope>
    <source>
        <strain evidence="11">28A</strain>
    </source>
</reference>
<evidence type="ECO:0000259" key="9">
    <source>
        <dbReference type="Pfam" id="PF02811"/>
    </source>
</evidence>
<evidence type="ECO:0000256" key="2">
    <source>
        <dbReference type="ARBA" id="ARBA00009152"/>
    </source>
</evidence>
<dbReference type="STRING" id="671987.R0K275"/>
<dbReference type="SUPFAM" id="SSF89550">
    <property type="entry name" value="PHP domain-like"/>
    <property type="match status" value="1"/>
</dbReference>
<evidence type="ECO:0000256" key="6">
    <source>
        <dbReference type="ARBA" id="ARBA00023102"/>
    </source>
</evidence>
<evidence type="ECO:0000256" key="1">
    <source>
        <dbReference type="ARBA" id="ARBA00004970"/>
    </source>
</evidence>
<dbReference type="RefSeq" id="XP_008028226.1">
    <property type="nucleotide sequence ID" value="XM_008030035.1"/>
</dbReference>
<dbReference type="AlphaFoldDB" id="R0K275"/>
<comment type="catalytic activity">
    <reaction evidence="7 8">
        <text>L-histidinol phosphate + H2O = L-histidinol + phosphate</text>
        <dbReference type="Rhea" id="RHEA:14465"/>
        <dbReference type="ChEBI" id="CHEBI:15377"/>
        <dbReference type="ChEBI" id="CHEBI:43474"/>
        <dbReference type="ChEBI" id="CHEBI:57699"/>
        <dbReference type="ChEBI" id="CHEBI:57980"/>
        <dbReference type="EC" id="3.1.3.15"/>
    </reaction>
</comment>